<accession>R7QQV4</accession>
<dbReference type="KEGG" id="ccp:CHC_T00006846001"/>
<name>R7QQV4_CHOCR</name>
<evidence type="ECO:0000256" key="5">
    <source>
        <dbReference type="SAM" id="MobiDB-lite"/>
    </source>
</evidence>
<dbReference type="GeneID" id="17317886"/>
<feature type="region of interest" description="Disordered" evidence="5">
    <location>
        <begin position="172"/>
        <end position="197"/>
    </location>
</feature>
<comment type="subcellular location">
    <subcellularLocation>
        <location evidence="1">Nucleus</location>
    </subcellularLocation>
</comment>
<dbReference type="PhylomeDB" id="R7QQV4"/>
<sequence>MAGGASGVNSPTRKRPRTQNSATKGKRPPLGNRHSNGRLSQIRVEMDSVADIREANMPTLTDLIGGGRSRAEQFLGEEAPNNIWASFGNTLDNMGSLSNLPTVIGNDDASKVVYDADSRAFSEQLERDENVSERKFDQIPMDLTLKRKVDVVSKSTLRWALRRGQGDEYGALAKLTNGKSSTANDERQDPVSRNDRNRLEDDSNVLQARSNVDEDVLNWKKCLYKALLHFRCPGESLPKVISSRWQVLTSNYGRASWQEHALHDEKKFAVHRLINWQSAFQSLYFGYRHGHIPDFYVLLQTTTVLFNRGKPWAGSKKRRRSTAMVSSANDNQSSCFRASVAKASTGLRALMSEHEVPFTLVERPSSFEDPGVVVEGDFAIHALFNFLLSRGPGISNADDVPLLVCDKPFRGSTIYSAEVLNARQMLIPGKPGEQPEHRYTMQLSGLFTPGQISDVCNSLAKIQRGEFAARFNTDEAGNMLNSFGHGGDSSDGDEAEEDKLRLRGPLFLSRVQMDSTQNGFSVTTREAK</sequence>
<dbReference type="Proteomes" id="UP000012073">
    <property type="component" value="Unassembled WGS sequence"/>
</dbReference>
<dbReference type="STRING" id="2769.R7QQV4"/>
<dbReference type="PANTHER" id="PTHR12972:SF0">
    <property type="entry name" value="PROTEIN DOWNSTREAM NEIGHBOR OF SON"/>
    <property type="match status" value="1"/>
</dbReference>
<dbReference type="EMBL" id="HG002086">
    <property type="protein sequence ID" value="CDF39866.1"/>
    <property type="molecule type" value="Genomic_DNA"/>
</dbReference>
<evidence type="ECO:0000256" key="3">
    <source>
        <dbReference type="ARBA" id="ARBA00023242"/>
    </source>
</evidence>
<evidence type="ECO:0000256" key="2">
    <source>
        <dbReference type="ARBA" id="ARBA00022473"/>
    </source>
</evidence>
<organism evidence="6 7">
    <name type="scientific">Chondrus crispus</name>
    <name type="common">Carrageen Irish moss</name>
    <name type="synonym">Polymorpha crispa</name>
    <dbReference type="NCBI Taxonomy" id="2769"/>
    <lineage>
        <taxon>Eukaryota</taxon>
        <taxon>Rhodophyta</taxon>
        <taxon>Florideophyceae</taxon>
        <taxon>Rhodymeniophycidae</taxon>
        <taxon>Gigartinales</taxon>
        <taxon>Gigartinaceae</taxon>
        <taxon>Chondrus</taxon>
    </lineage>
</organism>
<feature type="compositionally biased region" description="Basic and acidic residues" evidence="5">
    <location>
        <begin position="184"/>
        <end position="197"/>
    </location>
</feature>
<feature type="region of interest" description="Disordered" evidence="5">
    <location>
        <begin position="1"/>
        <end position="40"/>
    </location>
</feature>
<dbReference type="RefSeq" id="XP_005710160.1">
    <property type="nucleotide sequence ID" value="XM_005710103.1"/>
</dbReference>
<feature type="region of interest" description="Disordered" evidence="5">
    <location>
        <begin position="480"/>
        <end position="499"/>
    </location>
</feature>
<evidence type="ECO:0000256" key="4">
    <source>
        <dbReference type="ARBA" id="ARBA00025806"/>
    </source>
</evidence>
<protein>
    <submittedName>
        <fullName evidence="6">Uncharacterized protein</fullName>
    </submittedName>
</protein>
<dbReference type="Gramene" id="CDF39866">
    <property type="protein sequence ID" value="CDF39866"/>
    <property type="gene ID" value="CHC_T00006846001"/>
</dbReference>
<evidence type="ECO:0000313" key="7">
    <source>
        <dbReference type="Proteomes" id="UP000012073"/>
    </source>
</evidence>
<keyword evidence="2" id="KW-0217">Developmental protein</keyword>
<dbReference type="InterPro" id="IPR024861">
    <property type="entry name" value="Donson"/>
</dbReference>
<gene>
    <name evidence="6" type="ORF">CHC_T00006846001</name>
</gene>
<evidence type="ECO:0000256" key="1">
    <source>
        <dbReference type="ARBA" id="ARBA00004123"/>
    </source>
</evidence>
<comment type="similarity">
    <text evidence="4">Belongs to the DONSON family.</text>
</comment>
<reference evidence="7" key="1">
    <citation type="journal article" date="2013" name="Proc. Natl. Acad. Sci. U.S.A.">
        <title>Genome structure and metabolic features in the red seaweed Chondrus crispus shed light on evolution of the Archaeplastida.</title>
        <authorList>
            <person name="Collen J."/>
            <person name="Porcel B."/>
            <person name="Carre W."/>
            <person name="Ball S.G."/>
            <person name="Chaparro C."/>
            <person name="Tonon T."/>
            <person name="Barbeyron T."/>
            <person name="Michel G."/>
            <person name="Noel B."/>
            <person name="Valentin K."/>
            <person name="Elias M."/>
            <person name="Artiguenave F."/>
            <person name="Arun A."/>
            <person name="Aury J.M."/>
            <person name="Barbosa-Neto J.F."/>
            <person name="Bothwell J.H."/>
            <person name="Bouget F.Y."/>
            <person name="Brillet L."/>
            <person name="Cabello-Hurtado F."/>
            <person name="Capella-Gutierrez S."/>
            <person name="Charrier B."/>
            <person name="Cladiere L."/>
            <person name="Cock J.M."/>
            <person name="Coelho S.M."/>
            <person name="Colleoni C."/>
            <person name="Czjzek M."/>
            <person name="Da Silva C."/>
            <person name="Delage L."/>
            <person name="Denoeud F."/>
            <person name="Deschamps P."/>
            <person name="Dittami S.M."/>
            <person name="Gabaldon T."/>
            <person name="Gachon C.M."/>
            <person name="Groisillier A."/>
            <person name="Herve C."/>
            <person name="Jabbari K."/>
            <person name="Katinka M."/>
            <person name="Kloareg B."/>
            <person name="Kowalczyk N."/>
            <person name="Labadie K."/>
            <person name="Leblanc C."/>
            <person name="Lopez P.J."/>
            <person name="McLachlan D.H."/>
            <person name="Meslet-Cladiere L."/>
            <person name="Moustafa A."/>
            <person name="Nehr Z."/>
            <person name="Nyvall Collen P."/>
            <person name="Panaud O."/>
            <person name="Partensky F."/>
            <person name="Poulain J."/>
            <person name="Rensing S.A."/>
            <person name="Rousvoal S."/>
            <person name="Samson G."/>
            <person name="Symeonidi A."/>
            <person name="Weissenbach J."/>
            <person name="Zambounis A."/>
            <person name="Wincker P."/>
            <person name="Boyen C."/>
        </authorList>
    </citation>
    <scope>NUCLEOTIDE SEQUENCE [LARGE SCALE GENOMIC DNA]</scope>
    <source>
        <strain evidence="7">cv. Stackhouse</strain>
    </source>
</reference>
<keyword evidence="7" id="KW-1185">Reference proteome</keyword>
<evidence type="ECO:0000313" key="6">
    <source>
        <dbReference type="EMBL" id="CDF39866.1"/>
    </source>
</evidence>
<dbReference type="GO" id="GO:0033260">
    <property type="term" value="P:nuclear DNA replication"/>
    <property type="evidence" value="ECO:0007669"/>
    <property type="project" value="TreeGrafter"/>
</dbReference>
<keyword evidence="3" id="KW-0539">Nucleus</keyword>
<proteinExistence type="inferred from homology"/>
<dbReference type="OrthoDB" id="534063at2759"/>
<dbReference type="PANTHER" id="PTHR12972">
    <property type="entry name" value="DOWNSTREAM NEIGHBOR OF SON"/>
    <property type="match status" value="1"/>
</dbReference>
<dbReference type="GO" id="GO:0005634">
    <property type="term" value="C:nucleus"/>
    <property type="evidence" value="ECO:0007669"/>
    <property type="project" value="UniProtKB-SubCell"/>
</dbReference>
<dbReference type="AlphaFoldDB" id="R7QQV4"/>
<dbReference type="OMA" id="TANDERQ"/>